<protein>
    <submittedName>
        <fullName evidence="3">Uncharacterized protein</fullName>
    </submittedName>
</protein>
<feature type="region of interest" description="Disordered" evidence="1">
    <location>
        <begin position="33"/>
        <end position="53"/>
    </location>
</feature>
<organism evidence="3 4">
    <name type="scientific">Orbilia oligospora</name>
    <name type="common">Nematode-trapping fungus</name>
    <name type="synonym">Arthrobotrys oligospora</name>
    <dbReference type="NCBI Taxonomy" id="2813651"/>
    <lineage>
        <taxon>Eukaryota</taxon>
        <taxon>Fungi</taxon>
        <taxon>Dikarya</taxon>
        <taxon>Ascomycota</taxon>
        <taxon>Pezizomycotina</taxon>
        <taxon>Orbiliomycetes</taxon>
        <taxon>Orbiliales</taxon>
        <taxon>Orbiliaceae</taxon>
        <taxon>Orbilia</taxon>
    </lineage>
</organism>
<sequence>MFSKGLTLTVPFFISVLAWGSLAERNGAILSVAPSTSLPPTATTPNPKASIHSGSVEDAAQDARSLEHVIRHMNDHVVESNDDTPPDIPPRAVPHDFFFAAEVVCPSFRRWRQMDPDPAHYPNIDGTRPEVNEREGSRAVNLLVNRFLRKCRRCRCAEDLRTIVKNPEHETIRGGLEPGVDRTYLCIFEKTARRCAPWYGCYCSIVMKQQDMDPDISVEAYQDSLNNLPFGVKQRHRDYKWRGGHYGEMGWQYDTAYPPSDWFDSAGGRERVPGTAEPYYLEGPDKAEIFTGPNDGLLRLPPKVWGSRFSMAKRDTAQENRRTNGKPES</sequence>
<proteinExistence type="predicted"/>
<feature type="region of interest" description="Disordered" evidence="1">
    <location>
        <begin position="310"/>
        <end position="329"/>
    </location>
</feature>
<evidence type="ECO:0000256" key="2">
    <source>
        <dbReference type="SAM" id="SignalP"/>
    </source>
</evidence>
<dbReference type="AlphaFoldDB" id="A0A7C8V7K5"/>
<comment type="caution">
    <text evidence="3">The sequence shown here is derived from an EMBL/GenBank/DDBJ whole genome shotgun (WGS) entry which is preliminary data.</text>
</comment>
<feature type="chain" id="PRO_5028968477" evidence="2">
    <location>
        <begin position="24"/>
        <end position="329"/>
    </location>
</feature>
<dbReference type="EMBL" id="JAABOJ010000027">
    <property type="protein sequence ID" value="KAF3277683.1"/>
    <property type="molecule type" value="Genomic_DNA"/>
</dbReference>
<feature type="signal peptide" evidence="2">
    <location>
        <begin position="1"/>
        <end position="23"/>
    </location>
</feature>
<evidence type="ECO:0000313" key="4">
    <source>
        <dbReference type="Proteomes" id="UP000474640"/>
    </source>
</evidence>
<feature type="compositionally biased region" description="Basic and acidic residues" evidence="1">
    <location>
        <begin position="312"/>
        <end position="329"/>
    </location>
</feature>
<gene>
    <name evidence="3" type="ORF">TWF970_004938</name>
</gene>
<name>A0A7C8V7K5_ORBOL</name>
<dbReference type="OrthoDB" id="5407251at2759"/>
<accession>A0A7C8V7K5</accession>
<evidence type="ECO:0000313" key="3">
    <source>
        <dbReference type="EMBL" id="KAF3277683.1"/>
    </source>
</evidence>
<keyword evidence="2" id="KW-0732">Signal</keyword>
<dbReference type="Proteomes" id="UP000474640">
    <property type="component" value="Unassembled WGS sequence"/>
</dbReference>
<feature type="compositionally biased region" description="Low complexity" evidence="1">
    <location>
        <begin position="33"/>
        <end position="45"/>
    </location>
</feature>
<reference evidence="3 4" key="1">
    <citation type="submission" date="2020-01" db="EMBL/GenBank/DDBJ databases">
        <authorList>
            <person name="Palmer J.M."/>
        </authorList>
    </citation>
    <scope>NUCLEOTIDE SEQUENCE [LARGE SCALE GENOMIC DNA]</scope>
    <source>
        <strain evidence="3 4">TWF970</strain>
    </source>
</reference>
<evidence type="ECO:0000256" key="1">
    <source>
        <dbReference type="SAM" id="MobiDB-lite"/>
    </source>
</evidence>